<dbReference type="Proteomes" id="UP001329430">
    <property type="component" value="Chromosome 2"/>
</dbReference>
<protein>
    <submittedName>
        <fullName evidence="1">Uncharacterized protein</fullName>
    </submittedName>
</protein>
<evidence type="ECO:0000313" key="1">
    <source>
        <dbReference type="EMBL" id="KAK5647850.1"/>
    </source>
</evidence>
<sequence>MTTLEAAAWCSFVMVVKNFLGNHKAENYEELVQQMLLNFKNLGTNMSIKVHFLHSHLDKFPDNLGNFSEEQGERFHQDIKEMEERYQGRWDHHMMADYCWNLQRDVPDCPLKRKSYKKSFFPTN</sequence>
<dbReference type="EMBL" id="JAVRBK010000002">
    <property type="protein sequence ID" value="KAK5647850.1"/>
    <property type="molecule type" value="Genomic_DNA"/>
</dbReference>
<evidence type="ECO:0000313" key="2">
    <source>
        <dbReference type="Proteomes" id="UP001329430"/>
    </source>
</evidence>
<dbReference type="PANTHER" id="PTHR46114">
    <property type="entry name" value="APPLE DOMAIN-CONTAINING PROTEIN"/>
    <property type="match status" value="1"/>
</dbReference>
<reference evidence="1 2" key="1">
    <citation type="journal article" date="2024" name="Insects">
        <title>An Improved Chromosome-Level Genome Assembly of the Firefly Pyrocoelia pectoralis.</title>
        <authorList>
            <person name="Fu X."/>
            <person name="Meyer-Rochow V.B."/>
            <person name="Ballantyne L."/>
            <person name="Zhu X."/>
        </authorList>
    </citation>
    <scope>NUCLEOTIDE SEQUENCE [LARGE SCALE GENOMIC DNA]</scope>
    <source>
        <strain evidence="1">XCY_ONT2</strain>
    </source>
</reference>
<gene>
    <name evidence="1" type="ORF">RI129_002742</name>
</gene>
<dbReference type="PANTHER" id="PTHR46114:SF1">
    <property type="entry name" value="ZAD DOMAIN-CONTAINING PROTEIN"/>
    <property type="match status" value="1"/>
</dbReference>
<accession>A0AAN7VGL2</accession>
<proteinExistence type="predicted"/>
<organism evidence="1 2">
    <name type="scientific">Pyrocoelia pectoralis</name>
    <dbReference type="NCBI Taxonomy" id="417401"/>
    <lineage>
        <taxon>Eukaryota</taxon>
        <taxon>Metazoa</taxon>
        <taxon>Ecdysozoa</taxon>
        <taxon>Arthropoda</taxon>
        <taxon>Hexapoda</taxon>
        <taxon>Insecta</taxon>
        <taxon>Pterygota</taxon>
        <taxon>Neoptera</taxon>
        <taxon>Endopterygota</taxon>
        <taxon>Coleoptera</taxon>
        <taxon>Polyphaga</taxon>
        <taxon>Elateriformia</taxon>
        <taxon>Elateroidea</taxon>
        <taxon>Lampyridae</taxon>
        <taxon>Lampyrinae</taxon>
        <taxon>Pyrocoelia</taxon>
    </lineage>
</organism>
<comment type="caution">
    <text evidence="1">The sequence shown here is derived from an EMBL/GenBank/DDBJ whole genome shotgun (WGS) entry which is preliminary data.</text>
</comment>
<dbReference type="AlphaFoldDB" id="A0AAN7VGL2"/>
<name>A0AAN7VGL2_9COLE</name>
<keyword evidence="2" id="KW-1185">Reference proteome</keyword>